<organism evidence="3 4">
    <name type="scientific">Rhinocladiella mackenziei CBS 650.93</name>
    <dbReference type="NCBI Taxonomy" id="1442369"/>
    <lineage>
        <taxon>Eukaryota</taxon>
        <taxon>Fungi</taxon>
        <taxon>Dikarya</taxon>
        <taxon>Ascomycota</taxon>
        <taxon>Pezizomycotina</taxon>
        <taxon>Eurotiomycetes</taxon>
        <taxon>Chaetothyriomycetidae</taxon>
        <taxon>Chaetothyriales</taxon>
        <taxon>Herpotrichiellaceae</taxon>
        <taxon>Rhinocladiella</taxon>
    </lineage>
</organism>
<dbReference type="HOGENOM" id="CLU_098384_0_0_1"/>
<dbReference type="PROSITE" id="PS51819">
    <property type="entry name" value="VOC"/>
    <property type="match status" value="1"/>
</dbReference>
<dbReference type="InterPro" id="IPR050383">
    <property type="entry name" value="GlyoxalaseI/FosfomycinResist"/>
</dbReference>
<dbReference type="OrthoDB" id="5371818at2759"/>
<sequence>MGSLPPTDFDAPRDKVISPCKLAHVVLRTANFQEMVDFYTTFLGGKVTYGNDVISFITYDEEHHRLALVRLPGTGPKQITSSGLEHIAFTFPTLSDLLMSYRQRKARGVEPIWCVNHGPTTSLYYKDPDGNKIETQVDNFDTTEEANAFMGSKEFAENPIGTDFDPEEIIARIKKGESEVDVKRRVEIGPRGIPNLDNL</sequence>
<accession>A0A0D2I7J3</accession>
<dbReference type="EMBL" id="KN847481">
    <property type="protein sequence ID" value="KIX01824.1"/>
    <property type="molecule type" value="Genomic_DNA"/>
</dbReference>
<dbReference type="Gene3D" id="3.10.180.10">
    <property type="entry name" value="2,3-Dihydroxybiphenyl 1,2-Dioxygenase, domain 1"/>
    <property type="match status" value="1"/>
</dbReference>
<gene>
    <name evidence="3" type="ORF">Z518_09551</name>
</gene>
<evidence type="ECO:0000313" key="4">
    <source>
        <dbReference type="Proteomes" id="UP000053617"/>
    </source>
</evidence>
<evidence type="ECO:0000313" key="3">
    <source>
        <dbReference type="EMBL" id="KIX01824.1"/>
    </source>
</evidence>
<name>A0A0D2I7J3_9EURO</name>
<reference evidence="3 4" key="1">
    <citation type="submission" date="2015-01" db="EMBL/GenBank/DDBJ databases">
        <title>The Genome Sequence of Rhinocladiella mackenzie CBS 650.93.</title>
        <authorList>
            <consortium name="The Broad Institute Genomics Platform"/>
            <person name="Cuomo C."/>
            <person name="de Hoog S."/>
            <person name="Gorbushina A."/>
            <person name="Stielow B."/>
            <person name="Teixiera M."/>
            <person name="Abouelleil A."/>
            <person name="Chapman S.B."/>
            <person name="Priest M."/>
            <person name="Young S.K."/>
            <person name="Wortman J."/>
            <person name="Nusbaum C."/>
            <person name="Birren B."/>
        </authorList>
    </citation>
    <scope>NUCLEOTIDE SEQUENCE [LARGE SCALE GENOMIC DNA]</scope>
    <source>
        <strain evidence="3 4">CBS 650.93</strain>
    </source>
</reference>
<comment type="similarity">
    <text evidence="1">Belongs to the glyoxalase I family.</text>
</comment>
<feature type="domain" description="VOC" evidence="2">
    <location>
        <begin position="21"/>
        <end position="138"/>
    </location>
</feature>
<evidence type="ECO:0000256" key="1">
    <source>
        <dbReference type="ARBA" id="ARBA00010363"/>
    </source>
</evidence>
<dbReference type="Pfam" id="PF00903">
    <property type="entry name" value="Glyoxalase"/>
    <property type="match status" value="1"/>
</dbReference>
<dbReference type="InterPro" id="IPR029068">
    <property type="entry name" value="Glyas_Bleomycin-R_OHBP_Dase"/>
</dbReference>
<dbReference type="InterPro" id="IPR037523">
    <property type="entry name" value="VOC_core"/>
</dbReference>
<dbReference type="VEuPathDB" id="FungiDB:Z518_09551"/>
<dbReference type="InterPro" id="IPR004360">
    <property type="entry name" value="Glyas_Fos-R_dOase_dom"/>
</dbReference>
<protein>
    <recommendedName>
        <fullName evidence="2">VOC domain-containing protein</fullName>
    </recommendedName>
</protein>
<dbReference type="AlphaFoldDB" id="A0A0D2I7J3"/>
<dbReference type="PANTHER" id="PTHR21366">
    <property type="entry name" value="GLYOXALASE FAMILY PROTEIN"/>
    <property type="match status" value="1"/>
</dbReference>
<dbReference type="GeneID" id="25297622"/>
<dbReference type="Proteomes" id="UP000053617">
    <property type="component" value="Unassembled WGS sequence"/>
</dbReference>
<dbReference type="SUPFAM" id="SSF54593">
    <property type="entry name" value="Glyoxalase/Bleomycin resistance protein/Dihydroxybiphenyl dioxygenase"/>
    <property type="match status" value="1"/>
</dbReference>
<dbReference type="RefSeq" id="XP_013268960.1">
    <property type="nucleotide sequence ID" value="XM_013413506.1"/>
</dbReference>
<evidence type="ECO:0000259" key="2">
    <source>
        <dbReference type="PROSITE" id="PS51819"/>
    </source>
</evidence>
<dbReference type="PANTHER" id="PTHR21366:SF14">
    <property type="entry name" value="GLYOXALASE DOMAIN-CONTAINING PROTEIN 5"/>
    <property type="match status" value="1"/>
</dbReference>
<proteinExistence type="inferred from homology"/>
<keyword evidence="4" id="KW-1185">Reference proteome</keyword>